<dbReference type="PANTHER" id="PTHR46819">
    <property type="entry name" value="EF-HAND CALCIUM-BINDING DOMAIN-CONTAINING PROTEIN 7"/>
    <property type="match status" value="1"/>
</dbReference>
<dbReference type="PANTHER" id="PTHR46819:SF1">
    <property type="entry name" value="EF-HAND CALCIUM-BINDING DOMAIN-CONTAINING PROTEIN 7"/>
    <property type="match status" value="1"/>
</dbReference>
<keyword evidence="5" id="KW-0479">Metal-binding</keyword>
<dbReference type="CDD" id="cd01892">
    <property type="entry name" value="Miro2"/>
    <property type="match status" value="1"/>
</dbReference>
<evidence type="ECO:0000313" key="18">
    <source>
        <dbReference type="EMBL" id="CED83980.1"/>
    </source>
</evidence>
<dbReference type="AlphaFoldDB" id="A0A0F7STS0"/>
<dbReference type="GO" id="GO:0005509">
    <property type="term" value="F:calcium ion binding"/>
    <property type="evidence" value="ECO:0007669"/>
    <property type="project" value="InterPro"/>
</dbReference>
<dbReference type="SUPFAM" id="SSF52540">
    <property type="entry name" value="P-loop containing nucleoside triphosphate hydrolases"/>
    <property type="match status" value="2"/>
</dbReference>
<dbReference type="InterPro" id="IPR052266">
    <property type="entry name" value="Miro-EF-hand_domain"/>
</dbReference>
<dbReference type="InterPro" id="IPR001806">
    <property type="entry name" value="Small_GTPase"/>
</dbReference>
<organism evidence="18">
    <name type="scientific">Phaffia rhodozyma</name>
    <name type="common">Yeast</name>
    <name type="synonym">Xanthophyllomyces dendrorhous</name>
    <dbReference type="NCBI Taxonomy" id="264483"/>
    <lineage>
        <taxon>Eukaryota</taxon>
        <taxon>Fungi</taxon>
        <taxon>Dikarya</taxon>
        <taxon>Basidiomycota</taxon>
        <taxon>Agaricomycotina</taxon>
        <taxon>Tremellomycetes</taxon>
        <taxon>Cystofilobasidiales</taxon>
        <taxon>Mrakiaceae</taxon>
        <taxon>Phaffia</taxon>
    </lineage>
</organism>
<dbReference type="GO" id="GO:0005741">
    <property type="term" value="C:mitochondrial outer membrane"/>
    <property type="evidence" value="ECO:0007669"/>
    <property type="project" value="UniProtKB-SubCell"/>
</dbReference>
<dbReference type="InterPro" id="IPR013566">
    <property type="entry name" value="EF_hand_assoc_1"/>
</dbReference>
<evidence type="ECO:0000256" key="9">
    <source>
        <dbReference type="ARBA" id="ARBA00022801"/>
    </source>
</evidence>
<dbReference type="PROSITE" id="PS51423">
    <property type="entry name" value="MIRO"/>
    <property type="match status" value="2"/>
</dbReference>
<evidence type="ECO:0000256" key="2">
    <source>
        <dbReference type="ARBA" id="ARBA00004200"/>
    </source>
</evidence>
<dbReference type="InterPro" id="IPR021181">
    <property type="entry name" value="Miro"/>
</dbReference>
<evidence type="ECO:0000256" key="13">
    <source>
        <dbReference type="ARBA" id="ARBA00023134"/>
    </source>
</evidence>
<dbReference type="PROSITE" id="PS50222">
    <property type="entry name" value="EF_HAND_2"/>
    <property type="match status" value="2"/>
</dbReference>
<dbReference type="GO" id="GO:0003924">
    <property type="term" value="F:GTPase activity"/>
    <property type="evidence" value="ECO:0007669"/>
    <property type="project" value="InterPro"/>
</dbReference>
<keyword evidence="13 15" id="KW-0342">GTP-binding</keyword>
<evidence type="ECO:0000256" key="14">
    <source>
        <dbReference type="ARBA" id="ARBA00023136"/>
    </source>
</evidence>
<dbReference type="InterPro" id="IPR013567">
    <property type="entry name" value="EF_hand_assoc_2"/>
</dbReference>
<dbReference type="InterPro" id="IPR027417">
    <property type="entry name" value="P-loop_NTPase"/>
</dbReference>
<comment type="function">
    <text evidence="1 15">Mitochondrial GTPase involved in mitochondrial trafficking. Probably involved in control of anterograde transport of mitochondria and their subcellular distribution.</text>
</comment>
<comment type="similarity">
    <text evidence="3 15">Belongs to the mitochondrial Rho GTPase family.</text>
</comment>
<keyword evidence="4" id="KW-0812">Transmembrane</keyword>
<dbReference type="Gene3D" id="3.40.50.300">
    <property type="entry name" value="P-loop containing nucleotide triphosphate hydrolases"/>
    <property type="match status" value="2"/>
</dbReference>
<keyword evidence="8 15" id="KW-1000">Mitochondrion outer membrane</keyword>
<dbReference type="FunFam" id="3.40.50.300:FF:000553">
    <property type="entry name" value="Mitochondrial Rho GTPase"/>
    <property type="match status" value="1"/>
</dbReference>
<comment type="subcellular location">
    <subcellularLocation>
        <location evidence="2 15">Mitochondrion outer membrane</location>
        <topology evidence="2 15">Single-pass type IV membrane protein</topology>
    </subcellularLocation>
</comment>
<dbReference type="PIRSF" id="PIRSF037488">
    <property type="entry name" value="Mt_Rho_GTPase"/>
    <property type="match status" value="1"/>
</dbReference>
<keyword evidence="7 15" id="KW-0547">Nucleotide-binding</keyword>
<evidence type="ECO:0000256" key="10">
    <source>
        <dbReference type="ARBA" id="ARBA00022837"/>
    </source>
</evidence>
<proteinExistence type="inferred from homology"/>
<dbReference type="PRINTS" id="PR00449">
    <property type="entry name" value="RASTRNSFRMNG"/>
</dbReference>
<keyword evidence="14 15" id="KW-0472">Membrane</keyword>
<evidence type="ECO:0000256" key="11">
    <source>
        <dbReference type="ARBA" id="ARBA00022989"/>
    </source>
</evidence>
<dbReference type="GO" id="GO:0005525">
    <property type="term" value="F:GTP binding"/>
    <property type="evidence" value="ECO:0007669"/>
    <property type="project" value="UniProtKB-KW"/>
</dbReference>
<dbReference type="EC" id="3.6.5.-" evidence="15"/>
<dbReference type="InterPro" id="IPR011992">
    <property type="entry name" value="EF-hand-dom_pair"/>
</dbReference>
<dbReference type="Gene3D" id="1.10.238.10">
    <property type="entry name" value="EF-hand"/>
    <property type="match status" value="2"/>
</dbReference>
<name>A0A0F7STS0_PHARH</name>
<dbReference type="GO" id="GO:0007005">
    <property type="term" value="P:mitochondrion organization"/>
    <property type="evidence" value="ECO:0007669"/>
    <property type="project" value="InterPro"/>
</dbReference>
<evidence type="ECO:0000256" key="12">
    <source>
        <dbReference type="ARBA" id="ARBA00023128"/>
    </source>
</evidence>
<dbReference type="Pfam" id="PF08355">
    <property type="entry name" value="EF_assoc_1"/>
    <property type="match status" value="1"/>
</dbReference>
<evidence type="ECO:0000256" key="5">
    <source>
        <dbReference type="ARBA" id="ARBA00022723"/>
    </source>
</evidence>
<evidence type="ECO:0000256" key="1">
    <source>
        <dbReference type="ARBA" id="ARBA00003481"/>
    </source>
</evidence>
<evidence type="ECO:0000256" key="4">
    <source>
        <dbReference type="ARBA" id="ARBA00022692"/>
    </source>
</evidence>
<feature type="domain" description="Miro" evidence="17">
    <location>
        <begin position="418"/>
        <end position="581"/>
    </location>
</feature>
<sequence>MRRDVRVLFVGDEGVGKSTIITSFIKGNYIEHVQRVLPEVTIPDCLDSVTATIVDSSSRPADRAHLDIELRKAHVIVIVYSIDHSSSFDRLGAWWLPYIRAQGVNVPVVICGNKIDLRGGEITNQELEREIAPLMNEFKEVETCVECSSRVQLNVAEVIFFALKAVCYPLAPLYDSREHTLKPKCVDALRRIFKLCDVNKDGILDPNELNDFQRKCFGTPLQLQEIESLLRIISEYDPQMVDGGGVTESGIVYFHTRFIQQGRVDTMWTVLSSFGYGEDLDLKEEVLRPKFDVPSDCSVELSPSGYQFLTEIFEIFDKDQDGALSEQELAALFSTSPGNPWMRTGFPDTTVTTGGKVTLQGWLAQWSLTTLLDHRLTLSYLCYLGYSSLPSSKDLSTTTALHLTRPRRQDRKAGKVTRNVFLVYVLGAAGSGKTSLLRAFVNKRFEEEWEPTSRVLGVVNGVERGGREKYLVLQEFGSKYESEILRNTKKLELADVIVYVHDSSDTNSFSYISNLRQQHKLNHIPCLFVATKSDLDLAQQRHEVQPDVYCKRLGLPVPISVSVRQGQTADLWSAICRTAMNPHSAIPKSTSSSSLTIPRLPTVLTTLGVFSVGTYLGLRWYKLIGHPNANGGPSNWVGVIGRWIGLGVGFRNFESHEINRGRTLAQTHAKQS</sequence>
<dbReference type="PROSITE" id="PS00018">
    <property type="entry name" value="EF_HAND_1"/>
    <property type="match status" value="2"/>
</dbReference>
<protein>
    <recommendedName>
        <fullName evidence="15">Mitochondrial Rho GTPase</fullName>
        <ecNumber evidence="15">3.6.5.-</ecNumber>
    </recommendedName>
</protein>
<evidence type="ECO:0000259" key="17">
    <source>
        <dbReference type="PROSITE" id="PS51423"/>
    </source>
</evidence>
<keyword evidence="10 15" id="KW-0106">Calcium</keyword>
<evidence type="ECO:0000256" key="7">
    <source>
        <dbReference type="ARBA" id="ARBA00022741"/>
    </source>
</evidence>
<dbReference type="SUPFAM" id="SSF47473">
    <property type="entry name" value="EF-hand"/>
    <property type="match status" value="1"/>
</dbReference>
<dbReference type="InterPro" id="IPR020860">
    <property type="entry name" value="MIRO_dom"/>
</dbReference>
<reference evidence="18" key="1">
    <citation type="submission" date="2014-08" db="EMBL/GenBank/DDBJ databases">
        <authorList>
            <person name="Sharma Rahul"/>
            <person name="Thines Marco"/>
        </authorList>
    </citation>
    <scope>NUCLEOTIDE SEQUENCE</scope>
</reference>
<dbReference type="InterPro" id="IPR002048">
    <property type="entry name" value="EF_hand_dom"/>
</dbReference>
<dbReference type="EMBL" id="LN483157">
    <property type="protein sequence ID" value="CED83980.1"/>
    <property type="molecule type" value="Genomic_DNA"/>
</dbReference>
<dbReference type="SMART" id="SM00175">
    <property type="entry name" value="RAB"/>
    <property type="match status" value="1"/>
</dbReference>
<dbReference type="InterPro" id="IPR018247">
    <property type="entry name" value="EF_Hand_1_Ca_BS"/>
</dbReference>
<feature type="domain" description="Miro" evidence="17">
    <location>
        <begin position="2"/>
        <end position="168"/>
    </location>
</feature>
<evidence type="ECO:0000256" key="3">
    <source>
        <dbReference type="ARBA" id="ARBA00007981"/>
    </source>
</evidence>
<accession>A0A0F7STS0</accession>
<dbReference type="SMART" id="SM00173">
    <property type="entry name" value="RAS"/>
    <property type="match status" value="1"/>
</dbReference>
<dbReference type="Pfam" id="PF00071">
    <property type="entry name" value="Ras"/>
    <property type="match status" value="2"/>
</dbReference>
<dbReference type="SMART" id="SM00174">
    <property type="entry name" value="RHO"/>
    <property type="match status" value="1"/>
</dbReference>
<evidence type="ECO:0000256" key="6">
    <source>
        <dbReference type="ARBA" id="ARBA00022737"/>
    </source>
</evidence>
<dbReference type="Pfam" id="PF08356">
    <property type="entry name" value="EF_assoc_2"/>
    <property type="match status" value="1"/>
</dbReference>
<evidence type="ECO:0000256" key="15">
    <source>
        <dbReference type="PIRNR" id="PIRNR037488"/>
    </source>
</evidence>
<dbReference type="SMART" id="SM00054">
    <property type="entry name" value="EFh"/>
    <property type="match status" value="2"/>
</dbReference>
<keyword evidence="9 15" id="KW-0378">Hydrolase</keyword>
<keyword evidence="6" id="KW-0677">Repeat</keyword>
<keyword evidence="12 15" id="KW-0496">Mitochondrion</keyword>
<dbReference type="FunFam" id="1.10.238.10:FF:000011">
    <property type="entry name" value="Mitochondrial Rho GTPase"/>
    <property type="match status" value="1"/>
</dbReference>
<dbReference type="Pfam" id="PF13202">
    <property type="entry name" value="EF-hand_5"/>
    <property type="match status" value="2"/>
</dbReference>
<evidence type="ECO:0000259" key="16">
    <source>
        <dbReference type="PROSITE" id="PS50222"/>
    </source>
</evidence>
<feature type="domain" description="EF-hand" evidence="16">
    <location>
        <begin position="184"/>
        <end position="219"/>
    </location>
</feature>
<evidence type="ECO:0000256" key="8">
    <source>
        <dbReference type="ARBA" id="ARBA00022787"/>
    </source>
</evidence>
<keyword evidence="11" id="KW-1133">Transmembrane helix</keyword>
<dbReference type="PROSITE" id="PS51419">
    <property type="entry name" value="RAB"/>
    <property type="match status" value="1"/>
</dbReference>
<feature type="domain" description="EF-hand" evidence="16">
    <location>
        <begin position="304"/>
        <end position="339"/>
    </location>
</feature>